<proteinExistence type="predicted"/>
<sequence>MLELLQGLCHLAEVCRAASGETAVGVGANVFRRVCYYHSK</sequence>
<evidence type="ECO:0000313" key="2">
    <source>
        <dbReference type="Proteomes" id="UP000007813"/>
    </source>
</evidence>
<protein>
    <submittedName>
        <fullName evidence="1">Uncharacterized protein</fullName>
    </submittedName>
</protein>
<dbReference type="Proteomes" id="UP000007813">
    <property type="component" value="Unassembled WGS sequence"/>
</dbReference>
<gene>
    <name evidence="1" type="ORF">HSB1_26600</name>
</gene>
<evidence type="ECO:0000313" key="1">
    <source>
        <dbReference type="EMBL" id="EJN59239.1"/>
    </source>
</evidence>
<reference evidence="1 2" key="1">
    <citation type="journal article" date="2012" name="J. Bacteriol.">
        <title>Draft Genome Sequence of the Extremely Halophilic Archaeon Halogranum salarium B-1T.</title>
        <authorList>
            <person name="Kim K.K."/>
            <person name="Lee K.C."/>
            <person name="Lee J.S."/>
        </authorList>
    </citation>
    <scope>NUCLEOTIDE SEQUENCE [LARGE SCALE GENOMIC DNA]</scope>
    <source>
        <strain evidence="1 2">B-1</strain>
    </source>
</reference>
<dbReference type="AlphaFoldDB" id="J3JFG6"/>
<name>J3JFG6_9EURY</name>
<dbReference type="EMBL" id="ALJD01000006">
    <property type="protein sequence ID" value="EJN59239.1"/>
    <property type="molecule type" value="Genomic_DNA"/>
</dbReference>
<comment type="caution">
    <text evidence="1">The sequence shown here is derived from an EMBL/GenBank/DDBJ whole genome shotgun (WGS) entry which is preliminary data.</text>
</comment>
<accession>J3JFG6</accession>
<organism evidence="1 2">
    <name type="scientific">Halogranum salarium B-1</name>
    <dbReference type="NCBI Taxonomy" id="1210908"/>
    <lineage>
        <taxon>Archaea</taxon>
        <taxon>Methanobacteriati</taxon>
        <taxon>Methanobacteriota</taxon>
        <taxon>Stenosarchaea group</taxon>
        <taxon>Halobacteria</taxon>
        <taxon>Halobacteriales</taxon>
        <taxon>Haloferacaceae</taxon>
    </lineage>
</organism>